<sequence length="330" mass="37712">MKPLYFPFTYINDAKAADLCACFKQITVYQPGFLDLPENMQELSKKGLIDIRIPVSGDESKLKAILNEYKTWAKLHQKSDMAFLNAAEEKIPFFDETFSSELASQIKKNMGGNQQKSKTDFLFNSRLFLGLAQEYDEQQDGLARDMISVSEMEKKLLSELTDEDEMLFAGNSDDALRPGYDPEKYKIKERLVAWSHLVLNDIKRPEIFITDSKDAFDYIIENNFDPETAIDLHSTSVCLAPDITDNRQIMLAKQIEGLLSDKSFKISEDIKNVLGADRSGRNISLRILRISNISRYEFLQNILSRDNDIRQNNGNDDETGNYILIGIVEE</sequence>
<reference evidence="1" key="1">
    <citation type="journal article" date="2011" name="Environ. Microbiol.">
        <title>Genomic insights into the metabolic potential of the polycyclic aromatic hydrocarbon degrading sulfate-reducing Deltaproteobacterium N47.</title>
        <authorList>
            <person name="Bergmann F."/>
            <person name="Selesi D."/>
            <person name="Weinmaier T."/>
            <person name="Tischler P."/>
            <person name="Rattei T."/>
            <person name="Meckenstock R.U."/>
        </authorList>
    </citation>
    <scope>NUCLEOTIDE SEQUENCE</scope>
</reference>
<protein>
    <submittedName>
        <fullName evidence="1">Uncharacterized protein</fullName>
    </submittedName>
</protein>
<gene>
    <name evidence="1" type="ORF">N47_G36710</name>
</gene>
<evidence type="ECO:0000313" key="1">
    <source>
        <dbReference type="EMBL" id="CBX28347.1"/>
    </source>
</evidence>
<dbReference type="AlphaFoldDB" id="E1YCQ3"/>
<proteinExistence type="predicted"/>
<dbReference type="EMBL" id="FR695868">
    <property type="protein sequence ID" value="CBX28347.1"/>
    <property type="molecule type" value="Genomic_DNA"/>
</dbReference>
<accession>E1YCQ3</accession>
<organism evidence="1">
    <name type="scientific">uncultured Desulfobacterium sp</name>
    <dbReference type="NCBI Taxonomy" id="201089"/>
    <lineage>
        <taxon>Bacteria</taxon>
        <taxon>Pseudomonadati</taxon>
        <taxon>Thermodesulfobacteriota</taxon>
        <taxon>Desulfobacteria</taxon>
        <taxon>Desulfobacterales</taxon>
        <taxon>Desulfobacteriaceae</taxon>
        <taxon>Desulfobacterium</taxon>
        <taxon>environmental samples</taxon>
    </lineage>
</organism>
<name>E1YCQ3_9BACT</name>